<name>A0A171KUC7_9BURK</name>
<feature type="transmembrane region" description="Helical" evidence="7">
    <location>
        <begin position="149"/>
        <end position="176"/>
    </location>
</feature>
<dbReference type="STRING" id="206506.AAV32_05445"/>
<comment type="subcellular location">
    <subcellularLocation>
        <location evidence="1 7">Cell membrane</location>
        <topology evidence="1 7">Multi-pass membrane protein</topology>
    </subcellularLocation>
</comment>
<feature type="domain" description="ABC transmembrane type-1" evidence="8">
    <location>
        <begin position="17"/>
        <end position="208"/>
    </location>
</feature>
<keyword evidence="5 7" id="KW-1133">Transmembrane helix</keyword>
<dbReference type="PATRIC" id="fig|206506.3.peg.1168"/>
<keyword evidence="10" id="KW-1185">Reference proteome</keyword>
<dbReference type="Gene3D" id="1.10.3720.10">
    <property type="entry name" value="MetI-like"/>
    <property type="match status" value="1"/>
</dbReference>
<evidence type="ECO:0000256" key="3">
    <source>
        <dbReference type="ARBA" id="ARBA00022475"/>
    </source>
</evidence>
<evidence type="ECO:0000256" key="4">
    <source>
        <dbReference type="ARBA" id="ARBA00022692"/>
    </source>
</evidence>
<dbReference type="PANTHER" id="PTHR30450:SF1">
    <property type="entry name" value="D-METHIONINE TRANSPORT SYSTEM PERMEASE PROTEIN METI-RELATED"/>
    <property type="match status" value="1"/>
</dbReference>
<dbReference type="GO" id="GO:0048473">
    <property type="term" value="P:D-methionine transmembrane transport"/>
    <property type="evidence" value="ECO:0007669"/>
    <property type="project" value="TreeGrafter"/>
</dbReference>
<dbReference type="PROSITE" id="PS50928">
    <property type="entry name" value="ABC_TM1"/>
    <property type="match status" value="1"/>
</dbReference>
<gene>
    <name evidence="9" type="ORF">AAV32_05445</name>
</gene>
<evidence type="ECO:0000256" key="6">
    <source>
        <dbReference type="ARBA" id="ARBA00023136"/>
    </source>
</evidence>
<dbReference type="InterPro" id="IPR051322">
    <property type="entry name" value="AA_ABC_Transporter_Permease"/>
</dbReference>
<dbReference type="AlphaFoldDB" id="A0A171KUC7"/>
<dbReference type="Proteomes" id="UP000078084">
    <property type="component" value="Unassembled WGS sequence"/>
</dbReference>
<evidence type="ECO:0000256" key="7">
    <source>
        <dbReference type="RuleBase" id="RU363032"/>
    </source>
</evidence>
<evidence type="ECO:0000259" key="8">
    <source>
        <dbReference type="PROSITE" id="PS50928"/>
    </source>
</evidence>
<sequence length="222" mass="24218">MNARDWTIYLPDFWEALGQTLYMTFFSGVLVIGLGVAAGLALYLTAPNSWCPRPLVYHTLNTIVNTGRSIPFIIMIVILIPVTRWIVGTPLGPVAALVPLTFGFTPFFSRLIEANLRELDQGRIEAASVIGVTTPQFIFRILLPESLSGIIASATIILVGLVEGTAVAGAIGAGGVGDFALTYGYQRWFVELIFIAVIAMVLIVQTIQLSGDAWIRLRKHKR</sequence>
<evidence type="ECO:0000256" key="2">
    <source>
        <dbReference type="ARBA" id="ARBA00022448"/>
    </source>
</evidence>
<keyword evidence="4 7" id="KW-0812">Transmembrane</keyword>
<dbReference type="InterPro" id="IPR000515">
    <property type="entry name" value="MetI-like"/>
</dbReference>
<dbReference type="EMBL" id="LBNE01000002">
    <property type="protein sequence ID" value="KKO72494.1"/>
    <property type="molecule type" value="Genomic_DNA"/>
</dbReference>
<reference evidence="9 10" key="1">
    <citation type="submission" date="2015-04" db="EMBL/GenBank/DDBJ databases">
        <title>Genome sequence of Kerstersia gyiorum CG1.</title>
        <authorList>
            <person name="Greninger A.L."/>
            <person name="Kozyreva V."/>
            <person name="Chaturvedi V."/>
        </authorList>
    </citation>
    <scope>NUCLEOTIDE SEQUENCE [LARGE SCALE GENOMIC DNA]</scope>
    <source>
        <strain evidence="9 10">CG1</strain>
    </source>
</reference>
<comment type="caution">
    <text evidence="9">The sequence shown here is derived from an EMBL/GenBank/DDBJ whole genome shotgun (WGS) entry which is preliminary data.</text>
</comment>
<dbReference type="PANTHER" id="PTHR30450">
    <property type="entry name" value="ABC TRANSPORTER PERMEASE"/>
    <property type="match status" value="1"/>
</dbReference>
<evidence type="ECO:0000313" key="10">
    <source>
        <dbReference type="Proteomes" id="UP000078084"/>
    </source>
</evidence>
<feature type="transmembrane region" description="Helical" evidence="7">
    <location>
        <begin position="188"/>
        <end position="207"/>
    </location>
</feature>
<feature type="transmembrane region" description="Helical" evidence="7">
    <location>
        <begin position="124"/>
        <end position="143"/>
    </location>
</feature>
<dbReference type="Pfam" id="PF00528">
    <property type="entry name" value="BPD_transp_1"/>
    <property type="match status" value="1"/>
</dbReference>
<feature type="transmembrane region" description="Helical" evidence="7">
    <location>
        <begin position="20"/>
        <end position="46"/>
    </location>
</feature>
<dbReference type="SUPFAM" id="SSF161098">
    <property type="entry name" value="MetI-like"/>
    <property type="match status" value="1"/>
</dbReference>
<evidence type="ECO:0000256" key="5">
    <source>
        <dbReference type="ARBA" id="ARBA00022989"/>
    </source>
</evidence>
<keyword evidence="3" id="KW-1003">Cell membrane</keyword>
<proteinExistence type="inferred from homology"/>
<comment type="similarity">
    <text evidence="7">Belongs to the binding-protein-dependent transport system permease family.</text>
</comment>
<feature type="transmembrane region" description="Helical" evidence="7">
    <location>
        <begin position="67"/>
        <end position="87"/>
    </location>
</feature>
<organism evidence="9 10">
    <name type="scientific">Kerstersia gyiorum</name>
    <dbReference type="NCBI Taxonomy" id="206506"/>
    <lineage>
        <taxon>Bacteria</taxon>
        <taxon>Pseudomonadati</taxon>
        <taxon>Pseudomonadota</taxon>
        <taxon>Betaproteobacteria</taxon>
        <taxon>Burkholderiales</taxon>
        <taxon>Alcaligenaceae</taxon>
        <taxon>Kerstersia</taxon>
    </lineage>
</organism>
<feature type="transmembrane region" description="Helical" evidence="7">
    <location>
        <begin position="93"/>
        <end position="112"/>
    </location>
</feature>
<protein>
    <recommendedName>
        <fullName evidence="8">ABC transmembrane type-1 domain-containing protein</fullName>
    </recommendedName>
</protein>
<keyword evidence="2 7" id="KW-0813">Transport</keyword>
<keyword evidence="6 7" id="KW-0472">Membrane</keyword>
<dbReference type="GO" id="GO:0005886">
    <property type="term" value="C:plasma membrane"/>
    <property type="evidence" value="ECO:0007669"/>
    <property type="project" value="UniProtKB-SubCell"/>
</dbReference>
<dbReference type="CDD" id="cd06261">
    <property type="entry name" value="TM_PBP2"/>
    <property type="match status" value="1"/>
</dbReference>
<evidence type="ECO:0000313" key="9">
    <source>
        <dbReference type="EMBL" id="KKO72494.1"/>
    </source>
</evidence>
<dbReference type="InterPro" id="IPR035906">
    <property type="entry name" value="MetI-like_sf"/>
</dbReference>
<evidence type="ECO:0000256" key="1">
    <source>
        <dbReference type="ARBA" id="ARBA00004651"/>
    </source>
</evidence>
<dbReference type="RefSeq" id="WP_068368588.1">
    <property type="nucleotide sequence ID" value="NZ_LBNE01000002.1"/>
</dbReference>
<accession>A0A171KUC7</accession>